<dbReference type="PANTHER" id="PTHR13166">
    <property type="entry name" value="PROTEIN C6ORF149"/>
    <property type="match status" value="1"/>
</dbReference>
<proteinExistence type="inferred from homology"/>
<dbReference type="GO" id="GO:1990221">
    <property type="term" value="C:L-cysteine desulfurase complex"/>
    <property type="evidence" value="ECO:0007669"/>
    <property type="project" value="TreeGrafter"/>
</dbReference>
<dbReference type="GO" id="GO:0016226">
    <property type="term" value="P:iron-sulfur cluster assembly"/>
    <property type="evidence" value="ECO:0007669"/>
    <property type="project" value="InterPro"/>
</dbReference>
<reference evidence="3 4" key="1">
    <citation type="submission" date="2020-06" db="EMBL/GenBank/DDBJ databases">
        <title>The yeast mating-type switching endonuclease HO is a domesticated member of an unorthodox homing genetic element family.</title>
        <authorList>
            <person name="Coughlan A.Y."/>
            <person name="Lombardi L."/>
            <person name="Braun-Galleani S."/>
            <person name="Martos A.R."/>
            <person name="Galeote V."/>
            <person name="Bigey F."/>
            <person name="Dequin S."/>
            <person name="Byrne K.P."/>
            <person name="Wolfe K.H."/>
        </authorList>
    </citation>
    <scope>NUCLEOTIDE SEQUENCE [LARGE SCALE GENOMIC DNA]</scope>
    <source>
        <strain evidence="3 4">CBS764</strain>
    </source>
</reference>
<keyword evidence="4" id="KW-1185">Reference proteome</keyword>
<protein>
    <recommendedName>
        <fullName evidence="2">Complex 1 LYR protein domain-containing protein</fullName>
    </recommendedName>
</protein>
<dbReference type="KEGG" id="tgb:HG536_0C04680"/>
<dbReference type="OrthoDB" id="275715at2759"/>
<evidence type="ECO:0000313" key="4">
    <source>
        <dbReference type="Proteomes" id="UP000515788"/>
    </source>
</evidence>
<dbReference type="InterPro" id="IPR045297">
    <property type="entry name" value="Complex1_LYR_LYRM4"/>
</dbReference>
<comment type="similarity">
    <text evidence="1">Belongs to the complex I LYR family.</text>
</comment>
<dbReference type="GeneID" id="59325435"/>
<dbReference type="CDD" id="cd20264">
    <property type="entry name" value="Complex1_LYR_LYRM4"/>
    <property type="match status" value="1"/>
</dbReference>
<dbReference type="Pfam" id="PF05347">
    <property type="entry name" value="Complex1_LYR"/>
    <property type="match status" value="1"/>
</dbReference>
<organism evidence="3 4">
    <name type="scientific">Torulaspora globosa</name>
    <dbReference type="NCBI Taxonomy" id="48254"/>
    <lineage>
        <taxon>Eukaryota</taxon>
        <taxon>Fungi</taxon>
        <taxon>Dikarya</taxon>
        <taxon>Ascomycota</taxon>
        <taxon>Saccharomycotina</taxon>
        <taxon>Saccharomycetes</taxon>
        <taxon>Saccharomycetales</taxon>
        <taxon>Saccharomycetaceae</taxon>
        <taxon>Torulaspora</taxon>
    </lineage>
</organism>
<feature type="domain" description="Complex 1 LYR protein" evidence="2">
    <location>
        <begin position="11"/>
        <end position="67"/>
    </location>
</feature>
<dbReference type="EMBL" id="CP059248">
    <property type="protein sequence ID" value="QLL32299.1"/>
    <property type="molecule type" value="Genomic_DNA"/>
</dbReference>
<evidence type="ECO:0000256" key="1">
    <source>
        <dbReference type="ARBA" id="ARBA00009508"/>
    </source>
</evidence>
<dbReference type="Proteomes" id="UP000515788">
    <property type="component" value="Chromosome 3"/>
</dbReference>
<evidence type="ECO:0000259" key="2">
    <source>
        <dbReference type="Pfam" id="PF05347"/>
    </source>
</evidence>
<dbReference type="PANTHER" id="PTHR13166:SF7">
    <property type="entry name" value="LYR MOTIF-CONTAINING PROTEIN 4"/>
    <property type="match status" value="1"/>
</dbReference>
<name>A0A7G3ZFL3_9SACH</name>
<dbReference type="InterPro" id="IPR008011">
    <property type="entry name" value="Complex1_LYR_dom"/>
</dbReference>
<dbReference type="AlphaFoldDB" id="A0A7G3ZFL3"/>
<gene>
    <name evidence="3" type="ORF">HG536_0C04680</name>
</gene>
<evidence type="ECO:0000313" key="3">
    <source>
        <dbReference type="EMBL" id="QLL32299.1"/>
    </source>
</evidence>
<sequence length="98" mass="11526">MSPAAAPTRSQVLNLYKQFVKNAKQFNDYNFREYFLRRARFDFKENAAIQDPAKLAAIYEEAQKNLGVLKRQSVISQMYTFDKLVVEPLHKSHKRDSR</sequence>
<dbReference type="GO" id="GO:0005739">
    <property type="term" value="C:mitochondrion"/>
    <property type="evidence" value="ECO:0007669"/>
    <property type="project" value="TreeGrafter"/>
</dbReference>
<dbReference type="InterPro" id="IPR051522">
    <property type="entry name" value="ISC_assembly_LYR"/>
</dbReference>
<dbReference type="RefSeq" id="XP_037138974.1">
    <property type="nucleotide sequence ID" value="XM_037283078.1"/>
</dbReference>
<accession>A0A7G3ZFL3</accession>